<dbReference type="EMBL" id="JADBJN010000001">
    <property type="protein sequence ID" value="KAG5684177.1"/>
    <property type="molecule type" value="Genomic_DNA"/>
</dbReference>
<organism evidence="3 4">
    <name type="scientific">Polypedilum vanderplanki</name>
    <name type="common">Sleeping chironomid midge</name>
    <dbReference type="NCBI Taxonomy" id="319348"/>
    <lineage>
        <taxon>Eukaryota</taxon>
        <taxon>Metazoa</taxon>
        <taxon>Ecdysozoa</taxon>
        <taxon>Arthropoda</taxon>
        <taxon>Hexapoda</taxon>
        <taxon>Insecta</taxon>
        <taxon>Pterygota</taxon>
        <taxon>Neoptera</taxon>
        <taxon>Endopterygota</taxon>
        <taxon>Diptera</taxon>
        <taxon>Nematocera</taxon>
        <taxon>Chironomoidea</taxon>
        <taxon>Chironomidae</taxon>
        <taxon>Chironominae</taxon>
        <taxon>Polypedilum</taxon>
        <taxon>Polypedilum</taxon>
    </lineage>
</organism>
<gene>
    <name evidence="3" type="ORF">PVAND_013418</name>
</gene>
<evidence type="ECO:0000256" key="1">
    <source>
        <dbReference type="SAM" id="Coils"/>
    </source>
</evidence>
<proteinExistence type="predicted"/>
<accession>A0A9J6CPM7</accession>
<reference evidence="3" key="1">
    <citation type="submission" date="2021-03" db="EMBL/GenBank/DDBJ databases">
        <title>Chromosome level genome of the anhydrobiotic midge Polypedilum vanderplanki.</title>
        <authorList>
            <person name="Yoshida Y."/>
            <person name="Kikawada T."/>
            <person name="Gusev O."/>
        </authorList>
    </citation>
    <scope>NUCLEOTIDE SEQUENCE</scope>
    <source>
        <strain evidence="3">NIAS01</strain>
        <tissue evidence="3">Whole body or cell culture</tissue>
    </source>
</reference>
<keyword evidence="4" id="KW-1185">Reference proteome</keyword>
<evidence type="ECO:0000256" key="2">
    <source>
        <dbReference type="SAM" id="MobiDB-lite"/>
    </source>
</evidence>
<feature type="compositionally biased region" description="Pro residues" evidence="2">
    <location>
        <begin position="68"/>
        <end position="80"/>
    </location>
</feature>
<keyword evidence="1" id="KW-0175">Coiled coil</keyword>
<comment type="caution">
    <text evidence="3">The sequence shown here is derived from an EMBL/GenBank/DDBJ whole genome shotgun (WGS) entry which is preliminary data.</text>
</comment>
<name>A0A9J6CPM7_POLVA</name>
<sequence length="130" mass="14513">MSKKAGEIIGHALTTLYEDIETKNKTKGGNKRHRGFRSKAGQRKVNRRYDGYGAKPGKDHRNDNHQPAPMPAPLPAPLPATLPATLPAFMPENAEKKKLEEEIIALEAKKKKLLEEIEDFQEALTQESLS</sequence>
<evidence type="ECO:0000313" key="3">
    <source>
        <dbReference type="EMBL" id="KAG5684177.1"/>
    </source>
</evidence>
<dbReference type="AlphaFoldDB" id="A0A9J6CPM7"/>
<dbReference type="Proteomes" id="UP001107558">
    <property type="component" value="Chromosome 1"/>
</dbReference>
<feature type="compositionally biased region" description="Basic residues" evidence="2">
    <location>
        <begin position="25"/>
        <end position="46"/>
    </location>
</feature>
<feature type="coiled-coil region" evidence="1">
    <location>
        <begin position="96"/>
        <end position="130"/>
    </location>
</feature>
<evidence type="ECO:0000313" key="4">
    <source>
        <dbReference type="Proteomes" id="UP001107558"/>
    </source>
</evidence>
<feature type="region of interest" description="Disordered" evidence="2">
    <location>
        <begin position="24"/>
        <end position="84"/>
    </location>
</feature>
<protein>
    <submittedName>
        <fullName evidence="3">Uncharacterized protein</fullName>
    </submittedName>
</protein>